<dbReference type="Gene3D" id="3.40.1350.10">
    <property type="match status" value="1"/>
</dbReference>
<dbReference type="RefSeq" id="WP_405341539.1">
    <property type="nucleotide sequence ID" value="NZ_JBANFI010000019.1"/>
</dbReference>
<reference evidence="1 2" key="1">
    <citation type="submission" date="2024-02" db="EMBL/GenBank/DDBJ databases">
        <title>Marinospirillum sp. MEB 164 isolated from Lonar lake sediment.</title>
        <authorList>
            <person name="Joshi A."/>
            <person name="Thite S."/>
        </authorList>
    </citation>
    <scope>NUCLEOTIDE SEQUENCE [LARGE SCALE GENOMIC DNA]</scope>
    <source>
        <strain evidence="1 2">MEB164</strain>
    </source>
</reference>
<sequence>MYKVDVENKTLKKLSEAKYSELGLRERFDIQEWIEKVPSVLGEELLVIAKEYELPSRCRLDLLAIDKSANLVVVELKRDDSGSSVDWQAIKYASYCSAFTDEEIYRIFASYSGSDEDTAQEKIEKFIDDEPERLNQKQRVILASREFHSDVVSAVLWLLEYGIDIQCVKLEPFVDSECGLFINPTIMVPAPEARDYIKRKETKNKEKSLSRSGSFSLEKSDLTESELRKALVESLSRKSDLTPRVLAFFEILLSEDREFDREEIKQKLFNKGIGENIGHAGRLLSNVSQFLTKKSNPHLRQVVQFESGGENGETKNNYRLLSQYRNLVYEVVGIVGQET</sequence>
<keyword evidence="2" id="KW-1185">Reference proteome</keyword>
<protein>
    <recommendedName>
        <fullName evidence="3">DUF91 domain-containing protein</fullName>
    </recommendedName>
</protein>
<dbReference type="InterPro" id="IPR011856">
    <property type="entry name" value="tRNA_endonuc-like_dom_sf"/>
</dbReference>
<comment type="caution">
    <text evidence="1">The sequence shown here is derived from an EMBL/GenBank/DDBJ whole genome shotgun (WGS) entry which is preliminary data.</text>
</comment>
<name>A0ABW8Q006_9GAMM</name>
<evidence type="ECO:0000313" key="1">
    <source>
        <dbReference type="EMBL" id="MFK7161873.1"/>
    </source>
</evidence>
<gene>
    <name evidence="1" type="ORF">V6U78_12595</name>
</gene>
<proteinExistence type="predicted"/>
<dbReference type="Proteomes" id="UP001621714">
    <property type="component" value="Unassembled WGS sequence"/>
</dbReference>
<accession>A0ABW8Q006</accession>
<dbReference type="EMBL" id="JBANFI010000019">
    <property type="protein sequence ID" value="MFK7161873.1"/>
    <property type="molecule type" value="Genomic_DNA"/>
</dbReference>
<evidence type="ECO:0008006" key="3">
    <source>
        <dbReference type="Google" id="ProtNLM"/>
    </source>
</evidence>
<organism evidence="1 2">
    <name type="scientific">Marinospirillum alkalitolerans</name>
    <dbReference type="NCBI Taxonomy" id="3123374"/>
    <lineage>
        <taxon>Bacteria</taxon>
        <taxon>Pseudomonadati</taxon>
        <taxon>Pseudomonadota</taxon>
        <taxon>Gammaproteobacteria</taxon>
        <taxon>Oceanospirillales</taxon>
        <taxon>Oceanospirillaceae</taxon>
        <taxon>Marinospirillum</taxon>
    </lineage>
</organism>
<evidence type="ECO:0000313" key="2">
    <source>
        <dbReference type="Proteomes" id="UP001621714"/>
    </source>
</evidence>